<evidence type="ECO:0000313" key="5">
    <source>
        <dbReference type="Proteomes" id="UP000634011"/>
    </source>
</evidence>
<dbReference type="GO" id="GO:0043190">
    <property type="term" value="C:ATP-binding cassette (ABC) transporter complex"/>
    <property type="evidence" value="ECO:0007669"/>
    <property type="project" value="InterPro"/>
</dbReference>
<organism evidence="4 5">
    <name type="scientific">Undibacterium jejuense</name>
    <dbReference type="NCBI Taxonomy" id="1344949"/>
    <lineage>
        <taxon>Bacteria</taxon>
        <taxon>Pseudomonadati</taxon>
        <taxon>Pseudomonadota</taxon>
        <taxon>Betaproteobacteria</taxon>
        <taxon>Burkholderiales</taxon>
        <taxon>Oxalobacteraceae</taxon>
        <taxon>Undibacterium</taxon>
    </lineage>
</organism>
<dbReference type="AlphaFoldDB" id="A0A923KIQ8"/>
<sequence length="328" mass="36485">MIAKKISVMMFSFFALMPMARSAEKLTVGLIVTTTVEDTKKRWQPLLNDLSKSTGMEVQTVISSNYKEIVDGFKNNTVQIAWLGNKVALEAVEDGKATIFAQMVKSDGSRGYKSLLIASAKSPISNFDQIVAKPGVYTFADGDPSSTSGYLVPAYFLFSKNKIEPAKVFKKVIIGNHQKNFTFVTKGEVDVATYNSEELDRMTKEAPGEAKKIRVVWSSPLIPNDPLLYKKDLPPATKARIEDFFINYGKAKSATSQRETLKNILDLSGFQRSNDAQLKPIADLTLFSILRSNLNDAKLTDKQKQQKFDEVSARFGRLSIVLESARLN</sequence>
<dbReference type="Gene3D" id="3.40.190.10">
    <property type="entry name" value="Periplasmic binding protein-like II"/>
    <property type="match status" value="2"/>
</dbReference>
<dbReference type="InterPro" id="IPR005770">
    <property type="entry name" value="PhnD"/>
</dbReference>
<keyword evidence="2 3" id="KW-0732">Signal</keyword>
<accession>A0A923KIQ8</accession>
<dbReference type="PANTHER" id="PTHR35841">
    <property type="entry name" value="PHOSPHONATES-BINDING PERIPLASMIC PROTEIN"/>
    <property type="match status" value="1"/>
</dbReference>
<gene>
    <name evidence="4" type="primary">phnD</name>
    <name evidence="4" type="ORF">H8K32_13225</name>
</gene>
<reference evidence="4" key="1">
    <citation type="submission" date="2020-08" db="EMBL/GenBank/DDBJ databases">
        <title>Novel species isolated from subtropical streams in China.</title>
        <authorList>
            <person name="Lu H."/>
        </authorList>
    </citation>
    <scope>NUCLEOTIDE SEQUENCE</scope>
    <source>
        <strain evidence="4">KACC 12607</strain>
    </source>
</reference>
<evidence type="ECO:0000313" key="4">
    <source>
        <dbReference type="EMBL" id="MBC3863067.1"/>
    </source>
</evidence>
<dbReference type="PANTHER" id="PTHR35841:SF1">
    <property type="entry name" value="PHOSPHONATES-BINDING PERIPLASMIC PROTEIN"/>
    <property type="match status" value="1"/>
</dbReference>
<keyword evidence="5" id="KW-1185">Reference proteome</keyword>
<dbReference type="Pfam" id="PF12974">
    <property type="entry name" value="Phosphonate-bd"/>
    <property type="match status" value="1"/>
</dbReference>
<evidence type="ECO:0000256" key="3">
    <source>
        <dbReference type="SAM" id="SignalP"/>
    </source>
</evidence>
<feature type="chain" id="PRO_5036697162" evidence="3">
    <location>
        <begin position="23"/>
        <end position="328"/>
    </location>
</feature>
<dbReference type="SUPFAM" id="SSF53850">
    <property type="entry name" value="Periplasmic binding protein-like II"/>
    <property type="match status" value="1"/>
</dbReference>
<dbReference type="Proteomes" id="UP000634011">
    <property type="component" value="Unassembled WGS sequence"/>
</dbReference>
<comment type="caution">
    <text evidence="4">The sequence shown here is derived from an EMBL/GenBank/DDBJ whole genome shotgun (WGS) entry which is preliminary data.</text>
</comment>
<name>A0A923KIQ8_9BURK</name>
<dbReference type="EMBL" id="JACOFV010000012">
    <property type="protein sequence ID" value="MBC3863067.1"/>
    <property type="molecule type" value="Genomic_DNA"/>
</dbReference>
<dbReference type="RefSeq" id="WP_186913019.1">
    <property type="nucleotide sequence ID" value="NZ_JACOFV010000012.1"/>
</dbReference>
<dbReference type="GO" id="GO:0055085">
    <property type="term" value="P:transmembrane transport"/>
    <property type="evidence" value="ECO:0007669"/>
    <property type="project" value="InterPro"/>
</dbReference>
<feature type="signal peptide" evidence="3">
    <location>
        <begin position="1"/>
        <end position="22"/>
    </location>
</feature>
<dbReference type="NCBIfam" id="TIGR01098">
    <property type="entry name" value="3A0109s03R"/>
    <property type="match status" value="1"/>
</dbReference>
<evidence type="ECO:0000256" key="2">
    <source>
        <dbReference type="ARBA" id="ARBA00022729"/>
    </source>
</evidence>
<evidence type="ECO:0000256" key="1">
    <source>
        <dbReference type="ARBA" id="ARBA00007162"/>
    </source>
</evidence>
<protein>
    <submittedName>
        <fullName evidence="4">Phosphate/phosphite/phosphonate ABC transporter substrate-binding protein</fullName>
    </submittedName>
</protein>
<proteinExistence type="inferred from homology"/>
<comment type="similarity">
    <text evidence="1">Belongs to the phosphate/phosphite/phosphonate binding protein family.</text>
</comment>